<protein>
    <submittedName>
        <fullName evidence="1">Fe-S cluster-containing radical SAM superfamily enzyme</fullName>
    </submittedName>
</protein>
<proteinExistence type="predicted"/>
<dbReference type="EMBL" id="JAFBFH010000040">
    <property type="protein sequence ID" value="MBM7717162.1"/>
    <property type="molecule type" value="Genomic_DNA"/>
</dbReference>
<reference evidence="1 2" key="1">
    <citation type="submission" date="2021-01" db="EMBL/GenBank/DDBJ databases">
        <title>Genomic Encyclopedia of Type Strains, Phase IV (KMG-IV): sequencing the most valuable type-strain genomes for metagenomic binning, comparative biology and taxonomic classification.</title>
        <authorList>
            <person name="Goeker M."/>
        </authorList>
    </citation>
    <scope>NUCLEOTIDE SEQUENCE [LARGE SCALE GENOMIC DNA]</scope>
    <source>
        <strain evidence="1 2">DSM 105453</strain>
    </source>
</reference>
<gene>
    <name evidence="1" type="ORF">JOC94_004187</name>
</gene>
<organism evidence="1 2">
    <name type="scientific">Siminovitchia thermophila</name>
    <dbReference type="NCBI Taxonomy" id="1245522"/>
    <lineage>
        <taxon>Bacteria</taxon>
        <taxon>Bacillati</taxon>
        <taxon>Bacillota</taxon>
        <taxon>Bacilli</taxon>
        <taxon>Bacillales</taxon>
        <taxon>Bacillaceae</taxon>
        <taxon>Siminovitchia</taxon>
    </lineage>
</organism>
<comment type="caution">
    <text evidence="1">The sequence shown here is derived from an EMBL/GenBank/DDBJ whole genome shotgun (WGS) entry which is preliminary data.</text>
</comment>
<dbReference type="RefSeq" id="WP_205180147.1">
    <property type="nucleotide sequence ID" value="NZ_JAFBFH010000040.1"/>
</dbReference>
<evidence type="ECO:0000313" key="1">
    <source>
        <dbReference type="EMBL" id="MBM7717162.1"/>
    </source>
</evidence>
<sequence length="78" mass="9633">MAKKKKKRKPQRPDKRMTMNQVYKAMNQMCEEIEHVVLVTLNKEFGFGEKRKARFMEAFRREMNIHLLQQEKNWHRRA</sequence>
<keyword evidence="2" id="KW-1185">Reference proteome</keyword>
<accession>A0ABS2RBX3</accession>
<dbReference type="Proteomes" id="UP000823485">
    <property type="component" value="Unassembled WGS sequence"/>
</dbReference>
<evidence type="ECO:0000313" key="2">
    <source>
        <dbReference type="Proteomes" id="UP000823485"/>
    </source>
</evidence>
<name>A0ABS2RBX3_9BACI</name>